<evidence type="ECO:0000313" key="2">
    <source>
        <dbReference type="Proteomes" id="UP001165186"/>
    </source>
</evidence>
<keyword evidence="2" id="KW-1185">Reference proteome</keyword>
<comment type="caution">
    <text evidence="1">The sequence shown here is derived from an EMBL/GenBank/DDBJ whole genome shotgun (WGS) entry which is preliminary data.</text>
</comment>
<dbReference type="EMBL" id="BSXG01000117">
    <property type="protein sequence ID" value="GME44972.1"/>
    <property type="molecule type" value="Genomic_DNA"/>
</dbReference>
<name>A0ACB5SK03_9PEZI</name>
<accession>A0ACB5SK03</accession>
<organism evidence="1 2">
    <name type="scientific">Neofusicoccum parvum</name>
    <dbReference type="NCBI Taxonomy" id="310453"/>
    <lineage>
        <taxon>Eukaryota</taxon>
        <taxon>Fungi</taxon>
        <taxon>Dikarya</taxon>
        <taxon>Ascomycota</taxon>
        <taxon>Pezizomycotina</taxon>
        <taxon>Dothideomycetes</taxon>
        <taxon>Dothideomycetes incertae sedis</taxon>
        <taxon>Botryosphaeriales</taxon>
        <taxon>Botryosphaeriaceae</taxon>
        <taxon>Neofusicoccum</taxon>
    </lineage>
</organism>
<proteinExistence type="predicted"/>
<dbReference type="Proteomes" id="UP001165186">
    <property type="component" value="Unassembled WGS sequence"/>
</dbReference>
<protein>
    <submittedName>
        <fullName evidence="1">Uncharacterized protein</fullName>
    </submittedName>
</protein>
<evidence type="ECO:0000313" key="1">
    <source>
        <dbReference type="EMBL" id="GME44972.1"/>
    </source>
</evidence>
<gene>
    <name evidence="1" type="primary">g7969</name>
    <name evidence="1" type="ORF">NpPPO83_00007969</name>
</gene>
<sequence length="223" mass="24266">MQYITRWIAAVNSPTALPDLLNYISHFAAQPPCAGTAAAQNRQWYLLNGAAADLVACTDCYAAAIATTPLAHLLTRTAASDPLPRVCDMYSSNMRTRWQQLCADPSAASLDAFVAHSRHRHRVYAETVPRCRELVALARVRAEQHSLANTMSSHYSFMNGITAPSSRITYGAAPLYTYSYGGYETPYGAQAAAAGAAGVNLLMEQMGDTQKVAMLEARWKEVE</sequence>
<reference evidence="1" key="1">
    <citation type="submission" date="2024-09" db="EMBL/GenBank/DDBJ databases">
        <title>Draft Genome Sequences of Neofusicoccum parvum.</title>
        <authorList>
            <person name="Ashida A."/>
            <person name="Camagna M."/>
            <person name="Tanaka A."/>
            <person name="Takemoto D."/>
        </authorList>
    </citation>
    <scope>NUCLEOTIDE SEQUENCE</scope>
    <source>
        <strain evidence="1">PPO83</strain>
    </source>
</reference>